<dbReference type="GO" id="GO:0005737">
    <property type="term" value="C:cytoplasm"/>
    <property type="evidence" value="ECO:0007669"/>
    <property type="project" value="TreeGrafter"/>
</dbReference>
<dbReference type="PANTHER" id="PTHR22834">
    <property type="entry name" value="NUCLEAR FUSION PROTEIN FUS2"/>
    <property type="match status" value="1"/>
</dbReference>
<sequence length="505" mass="55382">MADPLSVAASIAGLLTAAQLVSVGISKVVSGHRSGSREIKDIKTIVDTLRKVLLQLQMLLLSRASVDPKRASLIMVDEVVTTLTACVMTFSDLDGCVKGLETDEQLGLLDSVKWVSKASELEGYLRNLEAHKSSLILMTNILTCQSAHNAESAAGQLKVLMVTVIQSNQQLARRMATMERSIAPSTIGPEDNDSSSILSQDTVRNATVSASTNPSVHPAFGFSFEEDLQTSWKAGNKVETITLPKGLRLLGRSSSSRRKLLIKEGISSPVFISSTYTQTSDARRLPLVPDLPLPNFEENTSQGDLIRSQSGIFHSAVHRDDEDALKNEDELDPVTRSGTGDNVLYLAASLFEFHLSATKSEAGYPYLTYQAGEIFDVIAEKGELWLAKNQDDPTDSVGWLWSKHFARLSRDDSYQEDDGAFTLSPPPEIDKKGKKMAREGREPRSENLSETLSAEEDSSLFIIPTIVVGDDSTIATKEETERTDEIVNQSEELRQMYDQFDLSFG</sequence>
<evidence type="ECO:0000313" key="4">
    <source>
        <dbReference type="Proteomes" id="UP000242519"/>
    </source>
</evidence>
<feature type="region of interest" description="Disordered" evidence="1">
    <location>
        <begin position="415"/>
        <end position="454"/>
    </location>
</feature>
<dbReference type="STRING" id="503106.A0A218Z744"/>
<feature type="signal peptide" evidence="2">
    <location>
        <begin position="1"/>
        <end position="17"/>
    </location>
</feature>
<reference evidence="3 4" key="1">
    <citation type="submission" date="2017-04" db="EMBL/GenBank/DDBJ databases">
        <title>Draft genome sequence of Marssonina coronaria NL1: causal agent of apple blotch.</title>
        <authorList>
            <person name="Cheng Q."/>
        </authorList>
    </citation>
    <scope>NUCLEOTIDE SEQUENCE [LARGE SCALE GENOMIC DNA]</scope>
    <source>
        <strain evidence="3 4">NL1</strain>
    </source>
</reference>
<dbReference type="EMBL" id="MZNU01000202">
    <property type="protein sequence ID" value="OWP03055.1"/>
    <property type="molecule type" value="Genomic_DNA"/>
</dbReference>
<evidence type="ECO:0000256" key="1">
    <source>
        <dbReference type="SAM" id="MobiDB-lite"/>
    </source>
</evidence>
<dbReference type="InterPro" id="IPR051492">
    <property type="entry name" value="Dynamin-Rho_GEF"/>
</dbReference>
<feature type="compositionally biased region" description="Basic and acidic residues" evidence="1">
    <location>
        <begin position="428"/>
        <end position="447"/>
    </location>
</feature>
<dbReference type="GO" id="GO:0032955">
    <property type="term" value="P:regulation of division septum assembly"/>
    <property type="evidence" value="ECO:0007669"/>
    <property type="project" value="TreeGrafter"/>
</dbReference>
<dbReference type="OrthoDB" id="10256089at2759"/>
<protein>
    <submittedName>
        <fullName evidence="3">RhoGEF domain-containing protein</fullName>
    </submittedName>
</protein>
<keyword evidence="2" id="KW-0732">Signal</keyword>
<dbReference type="Proteomes" id="UP000242519">
    <property type="component" value="Unassembled WGS sequence"/>
</dbReference>
<organism evidence="3 4">
    <name type="scientific">Diplocarpon coronariae</name>
    <dbReference type="NCBI Taxonomy" id="2795749"/>
    <lineage>
        <taxon>Eukaryota</taxon>
        <taxon>Fungi</taxon>
        <taxon>Dikarya</taxon>
        <taxon>Ascomycota</taxon>
        <taxon>Pezizomycotina</taxon>
        <taxon>Leotiomycetes</taxon>
        <taxon>Helotiales</taxon>
        <taxon>Drepanopezizaceae</taxon>
        <taxon>Diplocarpon</taxon>
    </lineage>
</organism>
<dbReference type="InParanoid" id="A0A218Z744"/>
<keyword evidence="4" id="KW-1185">Reference proteome</keyword>
<dbReference type="AlphaFoldDB" id="A0A218Z744"/>
<evidence type="ECO:0000256" key="2">
    <source>
        <dbReference type="SAM" id="SignalP"/>
    </source>
</evidence>
<dbReference type="GO" id="GO:0031991">
    <property type="term" value="P:regulation of actomyosin contractile ring contraction"/>
    <property type="evidence" value="ECO:0007669"/>
    <property type="project" value="TreeGrafter"/>
</dbReference>
<name>A0A218Z744_9HELO</name>
<dbReference type="PANTHER" id="PTHR22834:SF20">
    <property type="entry name" value="SH3 DOMAIN-CONTAINING PROTEIN"/>
    <property type="match status" value="1"/>
</dbReference>
<dbReference type="GO" id="GO:0005085">
    <property type="term" value="F:guanyl-nucleotide exchange factor activity"/>
    <property type="evidence" value="ECO:0007669"/>
    <property type="project" value="TreeGrafter"/>
</dbReference>
<comment type="caution">
    <text evidence="3">The sequence shown here is derived from an EMBL/GenBank/DDBJ whole genome shotgun (WGS) entry which is preliminary data.</text>
</comment>
<accession>A0A218Z744</accession>
<gene>
    <name evidence="3" type="ORF">B2J93_3681</name>
</gene>
<proteinExistence type="predicted"/>
<evidence type="ECO:0000313" key="3">
    <source>
        <dbReference type="EMBL" id="OWP03055.1"/>
    </source>
</evidence>
<feature type="chain" id="PRO_5012849606" evidence="2">
    <location>
        <begin position="18"/>
        <end position="505"/>
    </location>
</feature>